<keyword evidence="2" id="KW-0732">Signal</keyword>
<sequence length="188" mass="19981">MRIPLAVTGAVLLLCGSAALAAGLGAFDALGALSGRPPLDPSLVRYARDEGWFLPVAAGTAEVAALAGQLWLVLQGRALVQRRWPDVDPRTRALALAASGELAVAARGMPGVQDARVRLTGSAHRPRLRMRVDCARDALVGEVYGELGAGPVERYRRAVGMPELPVVIRFRTAAARRGRRRRPRPGPA</sequence>
<accession>A0A5D0NTU3</accession>
<gene>
    <name evidence="3" type="ORF">FXF69_00060</name>
</gene>
<keyword evidence="1" id="KW-0472">Membrane</keyword>
<reference evidence="3 4" key="1">
    <citation type="submission" date="2019-08" db="EMBL/GenBank/DDBJ databases">
        <title>Actinomadura sp. nov. CYP1-5 isolated from mountain soil.</title>
        <authorList>
            <person name="Songsumanus A."/>
            <person name="Kuncharoen N."/>
            <person name="Kudo T."/>
            <person name="Yuki M."/>
            <person name="Igarashi Y."/>
            <person name="Tanasupawat S."/>
        </authorList>
    </citation>
    <scope>NUCLEOTIDE SEQUENCE [LARGE SCALE GENOMIC DNA]</scope>
    <source>
        <strain evidence="3 4">JCM 14158</strain>
    </source>
</reference>
<keyword evidence="1" id="KW-0812">Transmembrane</keyword>
<keyword evidence="1" id="KW-1133">Transmembrane helix</keyword>
<organism evidence="3 4">
    <name type="scientific">Actinomadura chibensis</name>
    <dbReference type="NCBI Taxonomy" id="392828"/>
    <lineage>
        <taxon>Bacteria</taxon>
        <taxon>Bacillati</taxon>
        <taxon>Actinomycetota</taxon>
        <taxon>Actinomycetes</taxon>
        <taxon>Streptosporangiales</taxon>
        <taxon>Thermomonosporaceae</taxon>
        <taxon>Actinomadura</taxon>
    </lineage>
</organism>
<evidence type="ECO:0000256" key="1">
    <source>
        <dbReference type="SAM" id="Phobius"/>
    </source>
</evidence>
<dbReference type="AlphaFoldDB" id="A0A5D0NTU3"/>
<evidence type="ECO:0008006" key="5">
    <source>
        <dbReference type="Google" id="ProtNLM"/>
    </source>
</evidence>
<evidence type="ECO:0000313" key="3">
    <source>
        <dbReference type="EMBL" id="TYB47702.1"/>
    </source>
</evidence>
<name>A0A5D0NTU3_9ACTN</name>
<dbReference type="STRING" id="1220554.GCA_001552135_08376"/>
<dbReference type="Proteomes" id="UP000323380">
    <property type="component" value="Unassembled WGS sequence"/>
</dbReference>
<feature type="signal peptide" evidence="2">
    <location>
        <begin position="1"/>
        <end position="21"/>
    </location>
</feature>
<dbReference type="EMBL" id="VSFG01000001">
    <property type="protein sequence ID" value="TYB47702.1"/>
    <property type="molecule type" value="Genomic_DNA"/>
</dbReference>
<protein>
    <recommendedName>
        <fullName evidence="5">Alkaline shock response membrane anchor protein AmaP</fullName>
    </recommendedName>
</protein>
<keyword evidence="4" id="KW-1185">Reference proteome</keyword>
<dbReference type="RefSeq" id="WP_067905769.1">
    <property type="nucleotide sequence ID" value="NZ_VSFG01000001.1"/>
</dbReference>
<evidence type="ECO:0000256" key="2">
    <source>
        <dbReference type="SAM" id="SignalP"/>
    </source>
</evidence>
<feature type="chain" id="PRO_5023029763" description="Alkaline shock response membrane anchor protein AmaP" evidence="2">
    <location>
        <begin position="22"/>
        <end position="188"/>
    </location>
</feature>
<evidence type="ECO:0000313" key="4">
    <source>
        <dbReference type="Proteomes" id="UP000323380"/>
    </source>
</evidence>
<feature type="transmembrane region" description="Helical" evidence="1">
    <location>
        <begin position="52"/>
        <end position="74"/>
    </location>
</feature>
<comment type="caution">
    <text evidence="3">The sequence shown here is derived from an EMBL/GenBank/DDBJ whole genome shotgun (WGS) entry which is preliminary data.</text>
</comment>
<proteinExistence type="predicted"/>